<keyword evidence="3" id="KW-1185">Reference proteome</keyword>
<comment type="caution">
    <text evidence="2">The sequence shown here is derived from an EMBL/GenBank/DDBJ whole genome shotgun (WGS) entry which is preliminary data.</text>
</comment>
<dbReference type="EMBL" id="JAFJMO010000017">
    <property type="protein sequence ID" value="KAJ8252558.1"/>
    <property type="molecule type" value="Genomic_DNA"/>
</dbReference>
<feature type="compositionally biased region" description="Polar residues" evidence="1">
    <location>
        <begin position="1"/>
        <end position="11"/>
    </location>
</feature>
<protein>
    <submittedName>
        <fullName evidence="2">Uncharacterized protein</fullName>
    </submittedName>
</protein>
<dbReference type="AlphaFoldDB" id="A0A9Q1HPM7"/>
<organism evidence="2 3">
    <name type="scientific">Conger conger</name>
    <name type="common">Conger eel</name>
    <name type="synonym">Muraena conger</name>
    <dbReference type="NCBI Taxonomy" id="82655"/>
    <lineage>
        <taxon>Eukaryota</taxon>
        <taxon>Metazoa</taxon>
        <taxon>Chordata</taxon>
        <taxon>Craniata</taxon>
        <taxon>Vertebrata</taxon>
        <taxon>Euteleostomi</taxon>
        <taxon>Actinopterygii</taxon>
        <taxon>Neopterygii</taxon>
        <taxon>Teleostei</taxon>
        <taxon>Anguilliformes</taxon>
        <taxon>Congridae</taxon>
        <taxon>Conger</taxon>
    </lineage>
</organism>
<name>A0A9Q1HPM7_CONCO</name>
<feature type="compositionally biased region" description="Basic and acidic residues" evidence="1">
    <location>
        <begin position="63"/>
        <end position="75"/>
    </location>
</feature>
<evidence type="ECO:0000313" key="3">
    <source>
        <dbReference type="Proteomes" id="UP001152803"/>
    </source>
</evidence>
<sequence>MLGHGNITSREATGGSGGTEGRDEHKETEPKSPPVRQGSEENPPLSTQCPNARPELQPNNHGAPERESAGTEKRQVQSWRRLVRVINHISGPLHPSVP</sequence>
<dbReference type="Proteomes" id="UP001152803">
    <property type="component" value="Unassembled WGS sequence"/>
</dbReference>
<accession>A0A9Q1HPM7</accession>
<proteinExistence type="predicted"/>
<evidence type="ECO:0000256" key="1">
    <source>
        <dbReference type="SAM" id="MobiDB-lite"/>
    </source>
</evidence>
<feature type="compositionally biased region" description="Basic and acidic residues" evidence="1">
    <location>
        <begin position="20"/>
        <end position="30"/>
    </location>
</feature>
<reference evidence="2" key="1">
    <citation type="journal article" date="2023" name="Science">
        <title>Genome structures resolve the early diversification of teleost fishes.</title>
        <authorList>
            <person name="Parey E."/>
            <person name="Louis A."/>
            <person name="Montfort J."/>
            <person name="Bouchez O."/>
            <person name="Roques C."/>
            <person name="Iampietro C."/>
            <person name="Lluch J."/>
            <person name="Castinel A."/>
            <person name="Donnadieu C."/>
            <person name="Desvignes T."/>
            <person name="Floi Bucao C."/>
            <person name="Jouanno E."/>
            <person name="Wen M."/>
            <person name="Mejri S."/>
            <person name="Dirks R."/>
            <person name="Jansen H."/>
            <person name="Henkel C."/>
            <person name="Chen W.J."/>
            <person name="Zahm M."/>
            <person name="Cabau C."/>
            <person name="Klopp C."/>
            <person name="Thompson A.W."/>
            <person name="Robinson-Rechavi M."/>
            <person name="Braasch I."/>
            <person name="Lecointre G."/>
            <person name="Bobe J."/>
            <person name="Postlethwait J.H."/>
            <person name="Berthelot C."/>
            <person name="Roest Crollius H."/>
            <person name="Guiguen Y."/>
        </authorList>
    </citation>
    <scope>NUCLEOTIDE SEQUENCE</scope>
    <source>
        <strain evidence="2">Concon-B</strain>
    </source>
</reference>
<evidence type="ECO:0000313" key="2">
    <source>
        <dbReference type="EMBL" id="KAJ8252558.1"/>
    </source>
</evidence>
<gene>
    <name evidence="2" type="ORF">COCON_G00218700</name>
</gene>
<feature type="region of interest" description="Disordered" evidence="1">
    <location>
        <begin position="1"/>
        <end position="77"/>
    </location>
</feature>